<comment type="caution">
    <text evidence="2">The sequence shown here is derived from an EMBL/GenBank/DDBJ whole genome shotgun (WGS) entry which is preliminary data.</text>
</comment>
<dbReference type="Gene3D" id="3.40.50.300">
    <property type="entry name" value="P-loop containing nucleotide triphosphate hydrolases"/>
    <property type="match status" value="1"/>
</dbReference>
<dbReference type="RefSeq" id="WP_174438103.1">
    <property type="nucleotide sequence ID" value="NZ_BAABCC010000058.1"/>
</dbReference>
<evidence type="ECO:0000313" key="2">
    <source>
        <dbReference type="EMBL" id="NUB18826.1"/>
    </source>
</evidence>
<dbReference type="InterPro" id="IPR041685">
    <property type="entry name" value="AAA_GajA/Old/RecF-like"/>
</dbReference>
<dbReference type="PANTHER" id="PTHR43581">
    <property type="entry name" value="ATP/GTP PHOSPHATASE"/>
    <property type="match status" value="1"/>
</dbReference>
<dbReference type="Pfam" id="PF13175">
    <property type="entry name" value="AAA_15"/>
    <property type="match status" value="2"/>
</dbReference>
<dbReference type="InterPro" id="IPR051396">
    <property type="entry name" value="Bact_Antivir_Def_Nuclease"/>
</dbReference>
<dbReference type="InterPro" id="IPR027417">
    <property type="entry name" value="P-loop_NTPase"/>
</dbReference>
<proteinExistence type="predicted"/>
<sequence>MIKSVSIKNIRSFSNRTWNFKINPLTVFCGTNSAGKSTVLKTLLLLQQSFEDKESDISREGHLRFNGKSVDLGNYATFVSGNDEKKDISISLTLEGDFRKYYFEKVLEKTLSSRNSAKLKKWILNSEKLKYDLVADFRFTYSSENQRDPEETSTPGASQGILHSAKFKVMLNNVNTMEFSVERSTSFSEIDQEFKNIASQFDYLLVIPTSIFNASGGEKVLKPILETEDGNSVFIAIMGGIIPRGMFGMPPDGKYKIAKSERNIAFAQLPPFLEDALTMLRSHIKKIHYLGPLRAAAKRYYVLDRDIAPGYDHAGEFLPYILRDRMEQKINFPLPSNITSSSQYTLKVQINHWMHYLRTGELMTTYRTREVDTSYHKNVLGELMVTSVSGKGYALADSGFGYSQVLPIIVRGLLSEKSSTFIVEQPELHLHPALQVRLALFFVAMSLSGRTVLLESHSEHLVNSFRILAAEHSSNEISEKLSITFICAERGKPEVHDMSVRPDGTIPEWPKSFFGEAIELATRLLKAQKGKRLENSRS</sequence>
<dbReference type="EMBL" id="WHOR01000029">
    <property type="protein sequence ID" value="NUB18826.1"/>
    <property type="molecule type" value="Genomic_DNA"/>
</dbReference>
<gene>
    <name evidence="2" type="ORF">GBZ26_06320</name>
</gene>
<feature type="domain" description="Endonuclease GajA/Old nuclease/RecF-like AAA" evidence="1">
    <location>
        <begin position="374"/>
        <end position="462"/>
    </location>
</feature>
<organism evidence="2 3">
    <name type="scientific">Azospirillum formosense</name>
    <dbReference type="NCBI Taxonomy" id="861533"/>
    <lineage>
        <taxon>Bacteria</taxon>
        <taxon>Pseudomonadati</taxon>
        <taxon>Pseudomonadota</taxon>
        <taxon>Alphaproteobacteria</taxon>
        <taxon>Rhodospirillales</taxon>
        <taxon>Azospirillaceae</taxon>
        <taxon>Azospirillum</taxon>
    </lineage>
</organism>
<accession>A0ABX2KY93</accession>
<name>A0ABX2KY93_9PROT</name>
<evidence type="ECO:0000259" key="1">
    <source>
        <dbReference type="Pfam" id="PF13175"/>
    </source>
</evidence>
<keyword evidence="3" id="KW-1185">Reference proteome</keyword>
<evidence type="ECO:0000313" key="3">
    <source>
        <dbReference type="Proteomes" id="UP000639419"/>
    </source>
</evidence>
<dbReference type="SUPFAM" id="SSF52540">
    <property type="entry name" value="P-loop containing nucleoside triphosphate hydrolases"/>
    <property type="match status" value="1"/>
</dbReference>
<dbReference type="PANTHER" id="PTHR43581:SF2">
    <property type="entry name" value="EXCINUCLEASE ATPASE SUBUNIT"/>
    <property type="match status" value="1"/>
</dbReference>
<feature type="domain" description="Endonuclease GajA/Old nuclease/RecF-like AAA" evidence="1">
    <location>
        <begin position="1"/>
        <end position="191"/>
    </location>
</feature>
<protein>
    <submittedName>
        <fullName evidence="2">AAA family ATPase</fullName>
    </submittedName>
</protein>
<reference evidence="2 3" key="1">
    <citation type="submission" date="2019-10" db="EMBL/GenBank/DDBJ databases">
        <title>Genome sequence of Azospirillum formosense CC-Nfb-7.</title>
        <authorList>
            <person name="Ambrosini A."/>
            <person name="Sant'Anna F.H."/>
            <person name="Cassan F.D."/>
            <person name="Souza E.M."/>
            <person name="Passaglia L.M.P."/>
        </authorList>
    </citation>
    <scope>NUCLEOTIDE SEQUENCE [LARGE SCALE GENOMIC DNA]</scope>
    <source>
        <strain evidence="2 3">CC-NFb-7</strain>
    </source>
</reference>
<dbReference type="Proteomes" id="UP000639419">
    <property type="component" value="Unassembled WGS sequence"/>
</dbReference>